<comment type="caution">
    <text evidence="2">The sequence shown here is derived from an EMBL/GenBank/DDBJ whole genome shotgun (WGS) entry which is preliminary data.</text>
</comment>
<dbReference type="EMBL" id="JABMIG020000042">
    <property type="protein sequence ID" value="KAL3799035.1"/>
    <property type="molecule type" value="Genomic_DNA"/>
</dbReference>
<accession>A0ABD3QMU7</accession>
<feature type="compositionally biased region" description="Basic and acidic residues" evidence="1">
    <location>
        <begin position="92"/>
        <end position="112"/>
    </location>
</feature>
<name>A0ABD3QMU7_9STRA</name>
<protein>
    <submittedName>
        <fullName evidence="2">Uncharacterized protein</fullName>
    </submittedName>
</protein>
<reference evidence="2 3" key="1">
    <citation type="journal article" date="2020" name="G3 (Bethesda)">
        <title>Improved Reference Genome for Cyclotella cryptica CCMP332, a Model for Cell Wall Morphogenesis, Salinity Adaptation, and Lipid Production in Diatoms (Bacillariophyta).</title>
        <authorList>
            <person name="Roberts W.R."/>
            <person name="Downey K.M."/>
            <person name="Ruck E.C."/>
            <person name="Traller J.C."/>
            <person name="Alverson A.J."/>
        </authorList>
    </citation>
    <scope>NUCLEOTIDE SEQUENCE [LARGE SCALE GENOMIC DNA]</scope>
    <source>
        <strain evidence="2 3">CCMP332</strain>
    </source>
</reference>
<keyword evidence="3" id="KW-1185">Reference proteome</keyword>
<proteinExistence type="predicted"/>
<feature type="region of interest" description="Disordered" evidence="1">
    <location>
        <begin position="83"/>
        <end position="118"/>
    </location>
</feature>
<organism evidence="2 3">
    <name type="scientific">Cyclotella cryptica</name>
    <dbReference type="NCBI Taxonomy" id="29204"/>
    <lineage>
        <taxon>Eukaryota</taxon>
        <taxon>Sar</taxon>
        <taxon>Stramenopiles</taxon>
        <taxon>Ochrophyta</taxon>
        <taxon>Bacillariophyta</taxon>
        <taxon>Coscinodiscophyceae</taxon>
        <taxon>Thalassiosirophycidae</taxon>
        <taxon>Stephanodiscales</taxon>
        <taxon>Stephanodiscaceae</taxon>
        <taxon>Cyclotella</taxon>
    </lineage>
</organism>
<evidence type="ECO:0000313" key="3">
    <source>
        <dbReference type="Proteomes" id="UP001516023"/>
    </source>
</evidence>
<dbReference type="AlphaFoldDB" id="A0ABD3QMU7"/>
<dbReference type="Proteomes" id="UP001516023">
    <property type="component" value="Unassembled WGS sequence"/>
</dbReference>
<gene>
    <name evidence="2" type="ORF">HJC23_005174</name>
</gene>
<sequence length="118" mass="12844">MGGGQPRPQRARKEPAADGTVLVLVYVECEMRSPDASVSASRVRSSIHGTERFGWCDNDPSAGSPTETLLRLHLPLDDKVWRGSRGQIPMKEPSHNPDSSPDHPIGRCDGRCVQRAGT</sequence>
<evidence type="ECO:0000256" key="1">
    <source>
        <dbReference type="SAM" id="MobiDB-lite"/>
    </source>
</evidence>
<evidence type="ECO:0000313" key="2">
    <source>
        <dbReference type="EMBL" id="KAL3799035.1"/>
    </source>
</evidence>